<dbReference type="Proteomes" id="UP000004947">
    <property type="component" value="Unassembled WGS sequence"/>
</dbReference>
<accession>A6DP50</accession>
<evidence type="ECO:0000313" key="2">
    <source>
        <dbReference type="Proteomes" id="UP000004947"/>
    </source>
</evidence>
<dbReference type="EMBL" id="ABCK01000015">
    <property type="protein sequence ID" value="EDM26582.1"/>
    <property type="molecule type" value="Genomic_DNA"/>
</dbReference>
<dbReference type="STRING" id="313628.LNTAR_02202"/>
<name>A6DP50_9BACT</name>
<keyword evidence="2" id="KW-1185">Reference proteome</keyword>
<protein>
    <submittedName>
        <fullName evidence="1">Uncharacterized protein</fullName>
    </submittedName>
</protein>
<gene>
    <name evidence="1" type="ORF">LNTAR_02202</name>
</gene>
<reference evidence="1 2" key="1">
    <citation type="journal article" date="2010" name="J. Bacteriol.">
        <title>Genome sequence of Lentisphaera araneosa HTCC2155T, the type species of the order Lentisphaerales in the phylum Lentisphaerae.</title>
        <authorList>
            <person name="Thrash J.C."/>
            <person name="Cho J.C."/>
            <person name="Vergin K.L."/>
            <person name="Morris R.M."/>
            <person name="Giovannoni S.J."/>
        </authorList>
    </citation>
    <scope>NUCLEOTIDE SEQUENCE [LARGE SCALE GENOMIC DNA]</scope>
    <source>
        <strain evidence="1 2">HTCC2155</strain>
    </source>
</reference>
<dbReference type="RefSeq" id="WP_007279633.1">
    <property type="nucleotide sequence ID" value="NZ_ABCK01000015.1"/>
</dbReference>
<sequence>MGTAPLHFQLNPFNWVRQAPAWHQLTIQNPPLPYCPRRLASLVGMGTASLHILLNPFNWVRQAPAWHQLQQKLPHPLPPAVAAATRC</sequence>
<proteinExistence type="predicted"/>
<evidence type="ECO:0000313" key="1">
    <source>
        <dbReference type="EMBL" id="EDM26582.1"/>
    </source>
</evidence>
<dbReference type="AlphaFoldDB" id="A6DP50"/>
<comment type="caution">
    <text evidence="1">The sequence shown here is derived from an EMBL/GenBank/DDBJ whole genome shotgun (WGS) entry which is preliminary data.</text>
</comment>
<organism evidence="1 2">
    <name type="scientific">Lentisphaera araneosa HTCC2155</name>
    <dbReference type="NCBI Taxonomy" id="313628"/>
    <lineage>
        <taxon>Bacteria</taxon>
        <taxon>Pseudomonadati</taxon>
        <taxon>Lentisphaerota</taxon>
        <taxon>Lentisphaeria</taxon>
        <taxon>Lentisphaerales</taxon>
        <taxon>Lentisphaeraceae</taxon>
        <taxon>Lentisphaera</taxon>
    </lineage>
</organism>